<evidence type="ECO:0000313" key="2">
    <source>
        <dbReference type="EMBL" id="MEM0516571.1"/>
    </source>
</evidence>
<evidence type="ECO:0000259" key="1">
    <source>
        <dbReference type="PROSITE" id="PS50042"/>
    </source>
</evidence>
<dbReference type="CDD" id="cd00038">
    <property type="entry name" value="CAP_ED"/>
    <property type="match status" value="1"/>
</dbReference>
<dbReference type="RefSeq" id="WP_342680050.1">
    <property type="nucleotide sequence ID" value="NZ_JBCGCU010000021.1"/>
</dbReference>
<name>A0ABU9MZA8_9GAMM</name>
<dbReference type="Pfam" id="PF00027">
    <property type="entry name" value="cNMP_binding"/>
    <property type="match status" value="1"/>
</dbReference>
<dbReference type="EMBL" id="JBCGCU010000021">
    <property type="protein sequence ID" value="MEM0516571.1"/>
    <property type="molecule type" value="Genomic_DNA"/>
</dbReference>
<dbReference type="InterPro" id="IPR014710">
    <property type="entry name" value="RmlC-like_jellyroll"/>
</dbReference>
<reference evidence="2 3" key="1">
    <citation type="submission" date="2024-03" db="EMBL/GenBank/DDBJ databases">
        <title>Pseudoalteromonas qingdaonensis sp. nov., isolated from the intestines of marine benthic organisms.</title>
        <authorList>
            <person name="Lin X."/>
            <person name="Fang S."/>
            <person name="Hu X."/>
        </authorList>
    </citation>
    <scope>NUCLEOTIDE SEQUENCE [LARGE SCALE GENOMIC DNA]</scope>
    <source>
        <strain evidence="2 3">YIC-827</strain>
    </source>
</reference>
<accession>A0ABU9MZA8</accession>
<organism evidence="2 3">
    <name type="scientific">Pseudoalteromonas qingdaonensis</name>
    <dbReference type="NCBI Taxonomy" id="3131913"/>
    <lineage>
        <taxon>Bacteria</taxon>
        <taxon>Pseudomonadati</taxon>
        <taxon>Pseudomonadota</taxon>
        <taxon>Gammaproteobacteria</taxon>
        <taxon>Alteromonadales</taxon>
        <taxon>Pseudoalteromonadaceae</taxon>
        <taxon>Pseudoalteromonas</taxon>
    </lineage>
</organism>
<gene>
    <name evidence="2" type="ORF">WCN91_14290</name>
</gene>
<sequence length="187" mass="21369">MAYEGLGEVNPELNHQLQAQIEATSEKSRLELTPGQRLLSQGEAQEYAYYIVSGVLVATHLDEAGCEHYKEFYFAGELVFLYSAWINQGAAQYNIEVLKPSQVLRVPIGVLSRPHWQALVLALLKQQVLYKEAKEAFLLLQTPQQRYQYLYQHRRHWLAQLSLHQVAKYLGISAVSLSRIRARLGIS</sequence>
<dbReference type="InterPro" id="IPR000595">
    <property type="entry name" value="cNMP-bd_dom"/>
</dbReference>
<dbReference type="Proteomes" id="UP001447008">
    <property type="component" value="Unassembled WGS sequence"/>
</dbReference>
<comment type="caution">
    <text evidence="2">The sequence shown here is derived from an EMBL/GenBank/DDBJ whole genome shotgun (WGS) entry which is preliminary data.</text>
</comment>
<dbReference type="PROSITE" id="PS50042">
    <property type="entry name" value="CNMP_BINDING_3"/>
    <property type="match status" value="1"/>
</dbReference>
<feature type="domain" description="Cyclic nucleotide-binding" evidence="1">
    <location>
        <begin position="9"/>
        <end position="83"/>
    </location>
</feature>
<dbReference type="SUPFAM" id="SSF51206">
    <property type="entry name" value="cAMP-binding domain-like"/>
    <property type="match status" value="1"/>
</dbReference>
<dbReference type="InterPro" id="IPR018490">
    <property type="entry name" value="cNMP-bd_dom_sf"/>
</dbReference>
<protein>
    <submittedName>
        <fullName evidence="2">Crp/Fnr family transcriptional regulator</fullName>
    </submittedName>
</protein>
<keyword evidence="3" id="KW-1185">Reference proteome</keyword>
<proteinExistence type="predicted"/>
<dbReference type="Gene3D" id="2.60.120.10">
    <property type="entry name" value="Jelly Rolls"/>
    <property type="match status" value="1"/>
</dbReference>
<evidence type="ECO:0000313" key="3">
    <source>
        <dbReference type="Proteomes" id="UP001447008"/>
    </source>
</evidence>